<evidence type="ECO:0000256" key="1">
    <source>
        <dbReference type="SAM" id="MobiDB-lite"/>
    </source>
</evidence>
<proteinExistence type="predicted"/>
<keyword evidence="3" id="KW-1185">Reference proteome</keyword>
<evidence type="ECO:0000313" key="2">
    <source>
        <dbReference type="EMBL" id="CZT08192.1"/>
    </source>
</evidence>
<comment type="caution">
    <text evidence="2">The sequence shown here is derived from an EMBL/GenBank/DDBJ whole genome shotgun (WGS) entry which is preliminary data.</text>
</comment>
<feature type="region of interest" description="Disordered" evidence="1">
    <location>
        <begin position="126"/>
        <end position="162"/>
    </location>
</feature>
<dbReference type="Proteomes" id="UP000178129">
    <property type="component" value="Unassembled WGS sequence"/>
</dbReference>
<protein>
    <submittedName>
        <fullName evidence="2">Uncharacterized protein</fullName>
    </submittedName>
</protein>
<feature type="region of interest" description="Disordered" evidence="1">
    <location>
        <begin position="358"/>
        <end position="389"/>
    </location>
</feature>
<sequence length="682" mass="76072">MNEGTVKREIAKVKGENPERLNLGSVPDVTMDRARSTIAAQPTRSLSTAARDTFTFSKDTPAFNQSQNLQLGAPVPSSFIIPSSPYVANVLEQPPHMDKDDLYTSSPAKLNSYASRNNLKRVVEYNESEDDDEGGPIRDGQQRGKRQKRKGDISQEGSHIRIGHHSAEPLVSVFSKFKKSATGNRVPYIYSRPISEPFPSGKQWNDYVSTNNIVGMENVTLDDFLFPASKASAEFLSNDKKRDMVKQYLSSLVDQDSAQATPASQSKPKFNQVPAFIVGYHFDDLELPVRAHLCQKAENRGAALLFRIDKEDIEKSNIEFNSIRVLPNKIKFLPEFKKPTEKETKAEVMTRFLANENEEVAATEDPPSPSQKKCGRRRLTDRSGTPVNAPRLNIELQKGIAGGVDAGLELLQASGQTYLTAAFEYGQKLRAREDTALLKEVSLMEREAVVQDRERFIDEEITARVAAALSAERQITNVSGSEQSAAQKRIEDLERQLEQARNIPSSTSTQVSASNSGNRSSASKSLFLDLNGATFHEAYTKIPEQSLNAGWYVKSQAQIKTFDEGPLEGKKFSQNQILQPIQGIAVPGRLKETAVSYGDVEYLHYEEGGVSKLVQSSQSVINHEGQFYVSWTYLREIKGAFAFQFLPLKSQLQFEPLDGFQLGIHMFLHKSAYFVPRTTERI</sequence>
<accession>A0A1E1LCM0</accession>
<dbReference type="AlphaFoldDB" id="A0A1E1LCM0"/>
<gene>
    <name evidence="2" type="ORF">RCO7_09340</name>
</gene>
<feature type="compositionally biased region" description="Low complexity" evidence="1">
    <location>
        <begin position="505"/>
        <end position="522"/>
    </location>
</feature>
<name>A0A1E1LCM0_9HELO</name>
<dbReference type="InParanoid" id="A0A1E1LCM0"/>
<evidence type="ECO:0000313" key="3">
    <source>
        <dbReference type="Proteomes" id="UP000178129"/>
    </source>
</evidence>
<dbReference type="EMBL" id="FJUW01000045">
    <property type="protein sequence ID" value="CZT08192.1"/>
    <property type="molecule type" value="Genomic_DNA"/>
</dbReference>
<organism evidence="2 3">
    <name type="scientific">Rhynchosporium graminicola</name>
    <dbReference type="NCBI Taxonomy" id="2792576"/>
    <lineage>
        <taxon>Eukaryota</taxon>
        <taxon>Fungi</taxon>
        <taxon>Dikarya</taxon>
        <taxon>Ascomycota</taxon>
        <taxon>Pezizomycotina</taxon>
        <taxon>Leotiomycetes</taxon>
        <taxon>Helotiales</taxon>
        <taxon>Ploettnerulaceae</taxon>
        <taxon>Rhynchosporium</taxon>
    </lineage>
</organism>
<feature type="region of interest" description="Disordered" evidence="1">
    <location>
        <begin position="500"/>
        <end position="522"/>
    </location>
</feature>
<reference evidence="3" key="1">
    <citation type="submission" date="2016-03" db="EMBL/GenBank/DDBJ databases">
        <authorList>
            <person name="Ploux O."/>
        </authorList>
    </citation>
    <scope>NUCLEOTIDE SEQUENCE [LARGE SCALE GENOMIC DNA]</scope>
    <source>
        <strain evidence="3">UK7</strain>
    </source>
</reference>